<keyword evidence="2" id="KW-0479">Metal-binding</keyword>
<dbReference type="GO" id="GO:0008253">
    <property type="term" value="F:5'-nucleotidase activity"/>
    <property type="evidence" value="ECO:0007669"/>
    <property type="project" value="TreeGrafter"/>
</dbReference>
<evidence type="ECO:0000256" key="3">
    <source>
        <dbReference type="ARBA" id="ARBA00022801"/>
    </source>
</evidence>
<accession>A0A5C6XGM6</accession>
<comment type="caution">
    <text evidence="5">The sequence shown here is derived from an EMBL/GenBank/DDBJ whole genome shotgun (WGS) entry which is preliminary data.</text>
</comment>
<dbReference type="AlphaFoldDB" id="A0A5C6XGM6"/>
<organism evidence="5 6">
    <name type="scientific">Lujinxingia vulgaris</name>
    <dbReference type="NCBI Taxonomy" id="2600176"/>
    <lineage>
        <taxon>Bacteria</taxon>
        <taxon>Deltaproteobacteria</taxon>
        <taxon>Bradymonadales</taxon>
        <taxon>Lujinxingiaceae</taxon>
        <taxon>Lujinxingia</taxon>
    </lineage>
</organism>
<evidence type="ECO:0000256" key="4">
    <source>
        <dbReference type="ARBA" id="ARBA00022842"/>
    </source>
</evidence>
<dbReference type="InterPro" id="IPR008380">
    <property type="entry name" value="HAD-SF_hydro_IG_5-nucl"/>
</dbReference>
<dbReference type="GO" id="GO:0046872">
    <property type="term" value="F:metal ion binding"/>
    <property type="evidence" value="ECO:0007669"/>
    <property type="project" value="UniProtKB-KW"/>
</dbReference>
<dbReference type="InterPro" id="IPR016695">
    <property type="entry name" value="Pur_nucleotidase"/>
</dbReference>
<name>A0A5C6XGM6_9DELT</name>
<dbReference type="PIRSF" id="PIRSF017434">
    <property type="entry name" value="Purine_5'-nucleotidase"/>
    <property type="match status" value="1"/>
</dbReference>
<sequence length="482" mass="54953">MTFGIFEAYPDVEPQRGVFCNRTLNMRSIKAIGYDMDYTLVHYHVDAWEGRAYEHIKLRLLAAGWPVEDLHFDSNWVSRGLVIDLKLGNVVKANRFGYVWRAAHGTEIIPYAEMREAYTRTLVDLNDHSRWVFLNTFFSISAGVMYAQLVDLLDRGVLPEVLGYADLYWRVQEVLDAAHIEGELKAEIMANPEVYVDRDPEVPLTLLDQRNAGKKLVLITNSEWAYTLFMLNYTIDPFLPDGVTWREIFDLVVVSARKPAFFSGSAPIFEVVNDEGLLKPWVGKLEEGRAYLGGSASDVEGALGMSGDEILYVGDHLFADVNVTKSVLRWRTALVMRELEQELCAIEAAAENQVEIRRMMLEKVKLEDDFSTRRLALQRLRQGYGPQTDADPEALEAEMSRIREQLVDLDSKLAPLVIEDGVAFNPTWGYLMRTGNDKSHLTRQVERYADIYTSRVSNLLRYSPFMFFRAPRGSVPHDPGHP</sequence>
<comment type="similarity">
    <text evidence="1">Belongs to the 5'(3')-deoxyribonucleotidase family.</text>
</comment>
<dbReference type="RefSeq" id="WP_146974297.1">
    <property type="nucleotide sequence ID" value="NZ_VOSL01000044.1"/>
</dbReference>
<dbReference type="Gene3D" id="3.40.50.1000">
    <property type="entry name" value="HAD superfamily/HAD-like"/>
    <property type="match status" value="1"/>
</dbReference>
<protein>
    <submittedName>
        <fullName evidence="5">HAD-IG family 5'-nucleotidase</fullName>
    </submittedName>
</protein>
<evidence type="ECO:0000256" key="1">
    <source>
        <dbReference type="ARBA" id="ARBA00009589"/>
    </source>
</evidence>
<keyword evidence="4" id="KW-0460">Magnesium</keyword>
<keyword evidence="3" id="KW-0378">Hydrolase</keyword>
<dbReference type="InterPro" id="IPR023214">
    <property type="entry name" value="HAD_sf"/>
</dbReference>
<dbReference type="SUPFAM" id="SSF56784">
    <property type="entry name" value="HAD-like"/>
    <property type="match status" value="1"/>
</dbReference>
<dbReference type="NCBIfam" id="TIGR02244">
    <property type="entry name" value="HAD-IG-Ncltidse"/>
    <property type="match status" value="1"/>
</dbReference>
<dbReference type="PANTHER" id="PTHR12103:SF22">
    <property type="entry name" value="HAD-SUPERFAMILY HYDROLASE, SUBFAMILY IG, 5'-NUCLEOTIDASE"/>
    <property type="match status" value="1"/>
</dbReference>
<dbReference type="Pfam" id="PF05761">
    <property type="entry name" value="5_nucleotid"/>
    <property type="match status" value="1"/>
</dbReference>
<dbReference type="InterPro" id="IPR036412">
    <property type="entry name" value="HAD-like_sf"/>
</dbReference>
<evidence type="ECO:0000256" key="2">
    <source>
        <dbReference type="ARBA" id="ARBA00022723"/>
    </source>
</evidence>
<dbReference type="EMBL" id="VOSL01000044">
    <property type="protein sequence ID" value="TXD36346.1"/>
    <property type="molecule type" value="Genomic_DNA"/>
</dbReference>
<reference evidence="5 6" key="1">
    <citation type="submission" date="2019-08" db="EMBL/GenBank/DDBJ databases">
        <title>Bradymonadales sp. TMQ2.</title>
        <authorList>
            <person name="Liang Q."/>
        </authorList>
    </citation>
    <scope>NUCLEOTIDE SEQUENCE [LARGE SCALE GENOMIC DNA]</scope>
    <source>
        <strain evidence="5 6">TMQ2</strain>
    </source>
</reference>
<evidence type="ECO:0000313" key="6">
    <source>
        <dbReference type="Proteomes" id="UP000321046"/>
    </source>
</evidence>
<dbReference type="OrthoDB" id="1488958at2"/>
<proteinExistence type="inferred from homology"/>
<dbReference type="PANTHER" id="PTHR12103">
    <property type="entry name" value="5'-NUCLEOTIDASE DOMAIN-CONTAINING"/>
    <property type="match status" value="1"/>
</dbReference>
<gene>
    <name evidence="5" type="ORF">FRC96_09715</name>
</gene>
<dbReference type="Proteomes" id="UP000321046">
    <property type="component" value="Unassembled WGS sequence"/>
</dbReference>
<evidence type="ECO:0000313" key="5">
    <source>
        <dbReference type="EMBL" id="TXD36346.1"/>
    </source>
</evidence>